<dbReference type="PANTHER" id="PTHR32309">
    <property type="entry name" value="TYROSINE-PROTEIN KINASE"/>
    <property type="match status" value="1"/>
</dbReference>
<comment type="caution">
    <text evidence="10">The sequence shown here is derived from an EMBL/GenBank/DDBJ whole genome shotgun (WGS) entry which is preliminary data.</text>
</comment>
<dbReference type="EMBL" id="JAPCKK010000031">
    <property type="protein sequence ID" value="MDP4098960.1"/>
    <property type="molecule type" value="Genomic_DNA"/>
</dbReference>
<dbReference type="PANTHER" id="PTHR32309:SF13">
    <property type="entry name" value="FERRIC ENTEROBACTIN TRANSPORT PROTEIN FEPE"/>
    <property type="match status" value="1"/>
</dbReference>
<evidence type="ECO:0000256" key="6">
    <source>
        <dbReference type="ARBA" id="ARBA00022840"/>
    </source>
</evidence>
<dbReference type="SUPFAM" id="SSF52540">
    <property type="entry name" value="P-loop containing nucleoside triphosphate hydrolases"/>
    <property type="match status" value="1"/>
</dbReference>
<sequence>MLRLNDTLIAESNPASYISESFRSLRTYIHQQVLRHTDRGTVLMFASPDKGEGKTTLLANLGVSFAQEGRKVVLIDCDLRQSSLHEAFGMENTNGLSAYLRGGASSKEILRKGGQELYVVPGGENLYNAPDLFGGERMTALLDELKNEYDLILLDSPSALDYTDARLLASLTDGVILVAKHASTKRESLRKTKQLMDQAGATLLGIVMNQVKM</sequence>
<accession>A0ABT9FWE9</accession>
<dbReference type="InterPro" id="IPR005702">
    <property type="entry name" value="Wzc-like_C"/>
</dbReference>
<evidence type="ECO:0000259" key="9">
    <source>
        <dbReference type="SMART" id="SM00382"/>
    </source>
</evidence>
<dbReference type="NCBIfam" id="TIGR01007">
    <property type="entry name" value="eps_fam"/>
    <property type="match status" value="1"/>
</dbReference>
<keyword evidence="7" id="KW-0829">Tyrosine-protein kinase</keyword>
<dbReference type="EC" id="2.7.10.2" evidence="2"/>
<evidence type="ECO:0000256" key="4">
    <source>
        <dbReference type="ARBA" id="ARBA00022741"/>
    </source>
</evidence>
<gene>
    <name evidence="10" type="ORF">OIN60_19735</name>
</gene>
<dbReference type="InterPro" id="IPR050445">
    <property type="entry name" value="Bact_polysacc_biosynth/exp"/>
</dbReference>
<evidence type="ECO:0000256" key="8">
    <source>
        <dbReference type="ARBA" id="ARBA00051245"/>
    </source>
</evidence>
<evidence type="ECO:0000256" key="2">
    <source>
        <dbReference type="ARBA" id="ARBA00011903"/>
    </source>
</evidence>
<evidence type="ECO:0000256" key="3">
    <source>
        <dbReference type="ARBA" id="ARBA00022679"/>
    </source>
</evidence>
<organism evidence="10 11">
    <name type="scientific">Paenibacillus zeirhizosphaerae</name>
    <dbReference type="NCBI Taxonomy" id="2987519"/>
    <lineage>
        <taxon>Bacteria</taxon>
        <taxon>Bacillati</taxon>
        <taxon>Bacillota</taxon>
        <taxon>Bacilli</taxon>
        <taxon>Bacillales</taxon>
        <taxon>Paenibacillaceae</taxon>
        <taxon>Paenibacillus</taxon>
    </lineage>
</organism>
<dbReference type="InterPro" id="IPR025669">
    <property type="entry name" value="AAA_dom"/>
</dbReference>
<evidence type="ECO:0000313" key="10">
    <source>
        <dbReference type="EMBL" id="MDP4098960.1"/>
    </source>
</evidence>
<evidence type="ECO:0000256" key="7">
    <source>
        <dbReference type="ARBA" id="ARBA00023137"/>
    </source>
</evidence>
<dbReference type="Pfam" id="PF13614">
    <property type="entry name" value="AAA_31"/>
    <property type="match status" value="1"/>
</dbReference>
<keyword evidence="6" id="KW-0067">ATP-binding</keyword>
<evidence type="ECO:0000256" key="1">
    <source>
        <dbReference type="ARBA" id="ARBA00007316"/>
    </source>
</evidence>
<reference evidence="10 11" key="1">
    <citation type="submission" date="2022-10" db="EMBL/GenBank/DDBJ databases">
        <title>Paenibacillus description and whole genome data of maize root bacterial community.</title>
        <authorList>
            <person name="Marton D."/>
            <person name="Farkas M."/>
            <person name="Cserhati M."/>
        </authorList>
    </citation>
    <scope>NUCLEOTIDE SEQUENCE [LARGE SCALE GENOMIC DNA]</scope>
    <source>
        <strain evidence="10 11">P96</strain>
    </source>
</reference>
<dbReference type="Proteomes" id="UP001241848">
    <property type="component" value="Unassembled WGS sequence"/>
</dbReference>
<dbReference type="InterPro" id="IPR003593">
    <property type="entry name" value="AAA+_ATPase"/>
</dbReference>
<feature type="domain" description="AAA+ ATPase" evidence="9">
    <location>
        <begin position="39"/>
        <end position="200"/>
    </location>
</feature>
<dbReference type="GO" id="GO:0016301">
    <property type="term" value="F:kinase activity"/>
    <property type="evidence" value="ECO:0007669"/>
    <property type="project" value="UniProtKB-KW"/>
</dbReference>
<keyword evidence="11" id="KW-1185">Reference proteome</keyword>
<dbReference type="Gene3D" id="3.40.50.300">
    <property type="entry name" value="P-loop containing nucleotide triphosphate hydrolases"/>
    <property type="match status" value="1"/>
</dbReference>
<keyword evidence="3" id="KW-0808">Transferase</keyword>
<evidence type="ECO:0000256" key="5">
    <source>
        <dbReference type="ARBA" id="ARBA00022777"/>
    </source>
</evidence>
<protein>
    <recommendedName>
        <fullName evidence="2">non-specific protein-tyrosine kinase</fullName>
        <ecNumber evidence="2">2.7.10.2</ecNumber>
    </recommendedName>
</protein>
<comment type="catalytic activity">
    <reaction evidence="8">
        <text>L-tyrosyl-[protein] + ATP = O-phospho-L-tyrosyl-[protein] + ADP + H(+)</text>
        <dbReference type="Rhea" id="RHEA:10596"/>
        <dbReference type="Rhea" id="RHEA-COMP:10136"/>
        <dbReference type="Rhea" id="RHEA-COMP:20101"/>
        <dbReference type="ChEBI" id="CHEBI:15378"/>
        <dbReference type="ChEBI" id="CHEBI:30616"/>
        <dbReference type="ChEBI" id="CHEBI:46858"/>
        <dbReference type="ChEBI" id="CHEBI:61978"/>
        <dbReference type="ChEBI" id="CHEBI:456216"/>
        <dbReference type="EC" id="2.7.10.2"/>
    </reaction>
</comment>
<keyword evidence="4" id="KW-0547">Nucleotide-binding</keyword>
<dbReference type="SMART" id="SM00382">
    <property type="entry name" value="AAA"/>
    <property type="match status" value="1"/>
</dbReference>
<comment type="similarity">
    <text evidence="1">Belongs to the CpsD/CapB family.</text>
</comment>
<keyword evidence="5 10" id="KW-0418">Kinase</keyword>
<evidence type="ECO:0000313" key="11">
    <source>
        <dbReference type="Proteomes" id="UP001241848"/>
    </source>
</evidence>
<proteinExistence type="inferred from homology"/>
<dbReference type="CDD" id="cd05387">
    <property type="entry name" value="BY-kinase"/>
    <property type="match status" value="1"/>
</dbReference>
<dbReference type="InterPro" id="IPR027417">
    <property type="entry name" value="P-loop_NTPase"/>
</dbReference>
<name>A0ABT9FWE9_9BACL</name>
<dbReference type="RefSeq" id="WP_305756579.1">
    <property type="nucleotide sequence ID" value="NZ_JAPCKK010000031.1"/>
</dbReference>